<sequence>MYKEELLETLNEALTNDSTIEKIIVFYQNGEKLQIGSSGKENELSEVELLEETTSNDQGTNTFDGCDSDNNKLEALDNAIPNAAISQMIYLPTGRKINVIN</sequence>
<evidence type="ECO:0000313" key="2">
    <source>
        <dbReference type="Proteomes" id="UP000183954"/>
    </source>
</evidence>
<evidence type="ECO:0000313" key="1">
    <source>
        <dbReference type="EMBL" id="SHI12335.1"/>
    </source>
</evidence>
<gene>
    <name evidence="1" type="ORF">SAMN02746098_02487</name>
</gene>
<dbReference type="RefSeq" id="WP_073030051.1">
    <property type="nucleotide sequence ID" value="NZ_FQXJ01000008.1"/>
</dbReference>
<keyword evidence="2" id="KW-1185">Reference proteome</keyword>
<protein>
    <submittedName>
        <fullName evidence="1">Uncharacterized protein</fullName>
    </submittedName>
</protein>
<dbReference type="EMBL" id="FQXJ01000008">
    <property type="protein sequence ID" value="SHI12335.1"/>
    <property type="molecule type" value="Genomic_DNA"/>
</dbReference>
<accession>A0A1M5YJY3</accession>
<organism evidence="1 2">
    <name type="scientific">Desulfosporosinus lacus DSM 15449</name>
    <dbReference type="NCBI Taxonomy" id="1121420"/>
    <lineage>
        <taxon>Bacteria</taxon>
        <taxon>Bacillati</taxon>
        <taxon>Bacillota</taxon>
        <taxon>Clostridia</taxon>
        <taxon>Eubacteriales</taxon>
        <taxon>Desulfitobacteriaceae</taxon>
        <taxon>Desulfosporosinus</taxon>
    </lineage>
</organism>
<proteinExistence type="predicted"/>
<dbReference type="Proteomes" id="UP000183954">
    <property type="component" value="Unassembled WGS sequence"/>
</dbReference>
<reference evidence="2" key="1">
    <citation type="submission" date="2016-11" db="EMBL/GenBank/DDBJ databases">
        <authorList>
            <person name="Varghese N."/>
            <person name="Submissions S."/>
        </authorList>
    </citation>
    <scope>NUCLEOTIDE SEQUENCE [LARGE SCALE GENOMIC DNA]</scope>
    <source>
        <strain evidence="2">DSM 15449</strain>
    </source>
</reference>
<name>A0A1M5YJY3_9FIRM</name>
<dbReference type="AlphaFoldDB" id="A0A1M5YJY3"/>